<sequence length="169" mass="19229">MIKSEIYKITLDTLIKEAKNLNSESFNIFLQNGIKIDGEIEQYDECAVQVKREGQSSIVNSDTINTITVNDQSLIEKLLSQLNEVENTGLFNEKFNTELCEPAIQSEMDIEMFFLNRISISGRLLRYSGDTLVIFSKIRDRKTNEIVPQLQIVVTDNVVSGSIKTEILF</sequence>
<dbReference type="AlphaFoldDB" id="A0A5B1C102"/>
<accession>A0A5B1C102</accession>
<dbReference type="EMBL" id="VUAA01000027">
    <property type="protein sequence ID" value="KAA1253144.1"/>
    <property type="molecule type" value="Genomic_DNA"/>
</dbReference>
<dbReference type="Proteomes" id="UP000323225">
    <property type="component" value="Unassembled WGS sequence"/>
</dbReference>
<dbReference type="InterPro" id="IPR005001">
    <property type="entry name" value="Hfq"/>
</dbReference>
<evidence type="ECO:0000313" key="1">
    <source>
        <dbReference type="EMBL" id="KAA1253144.1"/>
    </source>
</evidence>
<evidence type="ECO:0000313" key="2">
    <source>
        <dbReference type="Proteomes" id="UP000323225"/>
    </source>
</evidence>
<dbReference type="GO" id="GO:0003723">
    <property type="term" value="F:RNA binding"/>
    <property type="evidence" value="ECO:0007669"/>
    <property type="project" value="InterPro"/>
</dbReference>
<dbReference type="Pfam" id="PF17209">
    <property type="entry name" value="Hfq"/>
    <property type="match status" value="1"/>
</dbReference>
<dbReference type="GO" id="GO:0006355">
    <property type="term" value="P:regulation of DNA-templated transcription"/>
    <property type="evidence" value="ECO:0007669"/>
    <property type="project" value="InterPro"/>
</dbReference>
<dbReference type="InterPro" id="IPR010920">
    <property type="entry name" value="LSM_dom_sf"/>
</dbReference>
<comment type="caution">
    <text evidence="1">The sequence shown here is derived from an EMBL/GenBank/DDBJ whole genome shotgun (WGS) entry which is preliminary data.</text>
</comment>
<proteinExistence type="predicted"/>
<dbReference type="Gene3D" id="2.30.30.100">
    <property type="match status" value="1"/>
</dbReference>
<reference evidence="1 2" key="1">
    <citation type="submission" date="2019-09" db="EMBL/GenBank/DDBJ databases">
        <authorList>
            <person name="Kritzky A."/>
            <person name="Schelkanova E.Y."/>
            <person name="Alkhova Z.V."/>
            <person name="Smirnova N.I."/>
        </authorList>
    </citation>
    <scope>NUCLEOTIDE SEQUENCE [LARGE SCALE GENOMIC DNA]</scope>
    <source>
        <strain evidence="1 2">M1526</strain>
    </source>
</reference>
<protein>
    <submittedName>
        <fullName evidence="1">Uncharacterized protein</fullName>
    </submittedName>
</protein>
<name>A0A5B1C102_VIBCL</name>
<dbReference type="SUPFAM" id="SSF50182">
    <property type="entry name" value="Sm-like ribonucleoproteins"/>
    <property type="match status" value="1"/>
</dbReference>
<gene>
    <name evidence="1" type="ORF">F0M16_19090</name>
</gene>
<organism evidence="1 2">
    <name type="scientific">Vibrio cholerae</name>
    <dbReference type="NCBI Taxonomy" id="666"/>
    <lineage>
        <taxon>Bacteria</taxon>
        <taxon>Pseudomonadati</taxon>
        <taxon>Pseudomonadota</taxon>
        <taxon>Gammaproteobacteria</taxon>
        <taxon>Vibrionales</taxon>
        <taxon>Vibrionaceae</taxon>
        <taxon>Vibrio</taxon>
    </lineage>
</organism>